<sequence>MTETIAPAAAPAADEATLHDLIKLNQQRAATYGLLSRLYRVEIDGALLDELRAMRFPANTGNADVDEGYRLMATYLSNTWDNSVTDLAVDYTRTFIGHGVDAFSAAYPFESVYTSEKRLLMQEARDEVLAIYRACGLDKQDSWKEGEDHIALELEFEQILINRTVEALERGDEEAAFELLTTQKNFLDDHLAAWSPMLTSDMKRFASTDLYRGLAHLTDGFLETDLLFLEDLLVVEE</sequence>
<dbReference type="EMBL" id="QICC01000056">
    <property type="protein sequence ID" value="RNM40937.1"/>
    <property type="molecule type" value="Genomic_DNA"/>
</dbReference>
<evidence type="ECO:0000313" key="4">
    <source>
        <dbReference type="Proteomes" id="UP000253817"/>
    </source>
</evidence>
<accession>A0A3N0IVK5</accession>
<dbReference type="PANTHER" id="PTHR34227">
    <property type="entry name" value="CHAPERONE PROTEIN YCDY"/>
    <property type="match status" value="1"/>
</dbReference>
<comment type="caution">
    <text evidence="3">The sequence shown here is derived from an EMBL/GenBank/DDBJ whole genome shotgun (WGS) entry which is preliminary data.</text>
</comment>
<dbReference type="InterPro" id="IPR036411">
    <property type="entry name" value="TorD-like_sf"/>
</dbReference>
<evidence type="ECO:0000256" key="1">
    <source>
        <dbReference type="ARBA" id="ARBA00023186"/>
    </source>
</evidence>
<gene>
    <name evidence="2" type="ORF">C1876_14985</name>
    <name evidence="3" type="ORF">DMP09_11990</name>
</gene>
<dbReference type="InterPro" id="IPR020945">
    <property type="entry name" value="DMSO/NO3_reduct_chaperone"/>
</dbReference>
<dbReference type="AlphaFoldDB" id="A0A3N0IVK5"/>
<name>A0A3N0IVK5_9ACTN</name>
<evidence type="ECO:0000313" key="5">
    <source>
        <dbReference type="Proteomes" id="UP000270112"/>
    </source>
</evidence>
<keyword evidence="1" id="KW-0143">Chaperone</keyword>
<dbReference type="Pfam" id="PF02613">
    <property type="entry name" value="Nitrate_red_del"/>
    <property type="match status" value="1"/>
</dbReference>
<keyword evidence="4" id="KW-1185">Reference proteome</keyword>
<dbReference type="Proteomes" id="UP000253817">
    <property type="component" value="Unassembled WGS sequence"/>
</dbReference>
<reference evidence="5" key="2">
    <citation type="submission" date="2018-05" db="EMBL/GenBank/DDBJ databases">
        <title>Genome Sequencing of selected type strains of the family Eggerthellaceae.</title>
        <authorList>
            <person name="Danylec N."/>
            <person name="Stoll D.A."/>
            <person name="Doetsch A."/>
            <person name="Huch M."/>
        </authorList>
    </citation>
    <scope>NUCLEOTIDE SEQUENCE [LARGE SCALE GENOMIC DNA]</scope>
    <source>
        <strain evidence="5">DSM 16107</strain>
    </source>
</reference>
<dbReference type="Gene3D" id="1.10.3480.10">
    <property type="entry name" value="TorD-like"/>
    <property type="match status" value="1"/>
</dbReference>
<organism evidence="3 5">
    <name type="scientific">Eggerthella sinensis</name>
    <dbReference type="NCBI Taxonomy" id="242230"/>
    <lineage>
        <taxon>Bacteria</taxon>
        <taxon>Bacillati</taxon>
        <taxon>Actinomycetota</taxon>
        <taxon>Coriobacteriia</taxon>
        <taxon>Eggerthellales</taxon>
        <taxon>Eggerthellaceae</taxon>
        <taxon>Eggerthella</taxon>
    </lineage>
</organism>
<dbReference type="InterPro" id="IPR050289">
    <property type="entry name" value="TorD/DmsD_chaperones"/>
</dbReference>
<dbReference type="SUPFAM" id="SSF89155">
    <property type="entry name" value="TorD-like"/>
    <property type="match status" value="1"/>
</dbReference>
<dbReference type="OrthoDB" id="3172435at2"/>
<reference evidence="2 4" key="1">
    <citation type="journal article" date="2018" name="Elife">
        <title>Discovery and characterization of a prevalent human gut bacterial enzyme sufficient for the inactivation of a family of plant toxins.</title>
        <authorList>
            <person name="Koppel N."/>
            <person name="Bisanz J.E."/>
            <person name="Pandelia M.E."/>
            <person name="Turnbaugh P.J."/>
            <person name="Balskus E.P."/>
        </authorList>
    </citation>
    <scope>NUCLEOTIDE SEQUENCE [LARGE SCALE GENOMIC DNA]</scope>
    <source>
        <strain evidence="2 4">DSM 16107</strain>
    </source>
</reference>
<protein>
    <submittedName>
        <fullName evidence="3">Dehydrogenase</fullName>
    </submittedName>
</protein>
<dbReference type="Proteomes" id="UP000270112">
    <property type="component" value="Unassembled WGS sequence"/>
</dbReference>
<reference evidence="3" key="3">
    <citation type="journal article" date="2019" name="Microbiol. Resour. Announc.">
        <title>Draft Genome Sequences of Type Strains of Gordonibacter faecihominis, Paraeggerthella hongkongensis, Parvibacter caecicola,Slackia equolifaciens, Slackia faecicanis, and Slackia isoflavoniconvertens.</title>
        <authorList>
            <person name="Danylec N."/>
            <person name="Stoll D.A."/>
            <person name="Dotsch A."/>
            <person name="Huch M."/>
        </authorList>
    </citation>
    <scope>NUCLEOTIDE SEQUENCE</scope>
    <source>
        <strain evidence="3">DSM 16107</strain>
    </source>
</reference>
<dbReference type="EMBL" id="PPTT01000033">
    <property type="protein sequence ID" value="RDB66042.1"/>
    <property type="molecule type" value="Genomic_DNA"/>
</dbReference>
<dbReference type="PANTHER" id="PTHR34227:SF1">
    <property type="entry name" value="DIMETHYL SULFOXIDE REDUCTASE CHAPERONE-RELATED"/>
    <property type="match status" value="1"/>
</dbReference>
<evidence type="ECO:0000313" key="3">
    <source>
        <dbReference type="EMBL" id="RNM40937.1"/>
    </source>
</evidence>
<proteinExistence type="predicted"/>
<dbReference type="RefSeq" id="WP_114547529.1">
    <property type="nucleotide sequence ID" value="NZ_CATYHD010000073.1"/>
</dbReference>
<evidence type="ECO:0000313" key="2">
    <source>
        <dbReference type="EMBL" id="RDB66042.1"/>
    </source>
</evidence>